<comment type="caution">
    <text evidence="5">The sequence shown here is derived from an EMBL/GenBank/DDBJ whole genome shotgun (WGS) entry which is preliminary data.</text>
</comment>
<feature type="domain" description="Protein kinase" evidence="4">
    <location>
        <begin position="138"/>
        <end position="408"/>
    </location>
</feature>
<dbReference type="Gene3D" id="1.10.510.10">
    <property type="entry name" value="Transferase(Phosphotransferase) domain 1"/>
    <property type="match status" value="1"/>
</dbReference>
<dbReference type="FunFam" id="1.10.510.10:FF:000095">
    <property type="entry name" value="protein STRUBBELIG-RECEPTOR FAMILY 8"/>
    <property type="match status" value="1"/>
</dbReference>
<sequence>MLTSEKGVSVSCLVYKSMDSHGSESSAYRPLLRSHDHRRSHGSSHAVMIVLPAIAAAVLVGCALVRILRRPKGSKRGFDETKLVSNCSSTEMLSFVGFSPDMRGCIYGGRRLGFSTQTTGRGGQVFTYRELEMATDGFNPRNVMTHAGFGILYKGTLMNGTLAAIKLLYVEGRQGEREFRMEVDLLSRLHSQYLVGLLGYCADGHHRLLVYEYMPNGCLQKLLHPTTCEADQPLRFLDWTKRLRIALDCARGLEFLHENSFPAVIHRDLNCSNILLDRDFRAKLSGFGLTKPCSDTLDGYAAPEYALTGKITTKSDVYSYGVVLLELLTGRVPVDTKRPQPEQLFISWALPRLTSREKIEEMVDPLLQGLYSKKELVQVAAIAAVCVQPEADYRPLITDVVQSLIPLVKSACKLSFSSG</sequence>
<reference evidence="7 8" key="1">
    <citation type="journal article" date="2020" name="Nat. Food">
        <title>A phased Vanilla planifolia genome enables genetic improvement of flavour and production.</title>
        <authorList>
            <person name="Hasing T."/>
            <person name="Tang H."/>
            <person name="Brym M."/>
            <person name="Khazi F."/>
            <person name="Huang T."/>
            <person name="Chambers A.H."/>
        </authorList>
    </citation>
    <scope>NUCLEOTIDE SEQUENCE [LARGE SCALE GENOMIC DNA]</scope>
    <source>
        <tissue evidence="5">Leaf</tissue>
    </source>
</reference>
<dbReference type="Proteomes" id="UP000636800">
    <property type="component" value="Chromosome 1"/>
</dbReference>
<dbReference type="SUPFAM" id="SSF56112">
    <property type="entry name" value="Protein kinase-like (PK-like)"/>
    <property type="match status" value="1"/>
</dbReference>
<dbReference type="InterPro" id="IPR000719">
    <property type="entry name" value="Prot_kinase_dom"/>
</dbReference>
<proteinExistence type="predicted"/>
<evidence type="ECO:0000313" key="6">
    <source>
        <dbReference type="EMBL" id="KAG0500882.1"/>
    </source>
</evidence>
<protein>
    <recommendedName>
        <fullName evidence="4">Protein kinase domain-containing protein</fullName>
    </recommendedName>
</protein>
<dbReference type="Proteomes" id="UP000639772">
    <property type="component" value="Chromosome 1"/>
</dbReference>
<keyword evidence="2" id="KW-0067">ATP-binding</keyword>
<dbReference type="GO" id="GO:0005524">
    <property type="term" value="F:ATP binding"/>
    <property type="evidence" value="ECO:0007669"/>
    <property type="project" value="UniProtKB-KW"/>
</dbReference>
<dbReference type="Pfam" id="PF07714">
    <property type="entry name" value="PK_Tyr_Ser-Thr"/>
    <property type="match status" value="1"/>
</dbReference>
<dbReference type="OrthoDB" id="4062651at2759"/>
<accession>A0A835RTE0</accession>
<dbReference type="GO" id="GO:0004672">
    <property type="term" value="F:protein kinase activity"/>
    <property type="evidence" value="ECO:0007669"/>
    <property type="project" value="InterPro"/>
</dbReference>
<dbReference type="AlphaFoldDB" id="A0A835RTE0"/>
<keyword evidence="3" id="KW-1133">Transmembrane helix</keyword>
<evidence type="ECO:0000259" key="4">
    <source>
        <dbReference type="PROSITE" id="PS50011"/>
    </source>
</evidence>
<evidence type="ECO:0000256" key="1">
    <source>
        <dbReference type="ARBA" id="ARBA00022741"/>
    </source>
</evidence>
<keyword evidence="7" id="KW-1185">Reference proteome</keyword>
<evidence type="ECO:0000256" key="3">
    <source>
        <dbReference type="SAM" id="Phobius"/>
    </source>
</evidence>
<evidence type="ECO:0000256" key="2">
    <source>
        <dbReference type="ARBA" id="ARBA00022840"/>
    </source>
</evidence>
<evidence type="ECO:0000313" key="7">
    <source>
        <dbReference type="Proteomes" id="UP000636800"/>
    </source>
</evidence>
<keyword evidence="1" id="KW-0547">Nucleotide-binding</keyword>
<evidence type="ECO:0000313" key="5">
    <source>
        <dbReference type="EMBL" id="KAG0496423.1"/>
    </source>
</evidence>
<dbReference type="InterPro" id="IPR011009">
    <property type="entry name" value="Kinase-like_dom_sf"/>
</dbReference>
<dbReference type="EMBL" id="JADCNM010000001">
    <property type="protein sequence ID" value="KAG0500882.1"/>
    <property type="molecule type" value="Genomic_DNA"/>
</dbReference>
<keyword evidence="3" id="KW-0812">Transmembrane</keyword>
<dbReference type="PANTHER" id="PTHR47989">
    <property type="entry name" value="OS01G0750732 PROTEIN"/>
    <property type="match status" value="1"/>
</dbReference>
<dbReference type="EMBL" id="JADCNL010000001">
    <property type="protein sequence ID" value="KAG0496423.1"/>
    <property type="molecule type" value="Genomic_DNA"/>
</dbReference>
<dbReference type="InterPro" id="IPR001245">
    <property type="entry name" value="Ser-Thr/Tyr_kinase_cat_dom"/>
</dbReference>
<evidence type="ECO:0000313" key="8">
    <source>
        <dbReference type="Proteomes" id="UP000639772"/>
    </source>
</evidence>
<dbReference type="PANTHER" id="PTHR47989:SF2">
    <property type="entry name" value="SERINE_THREONINE-PROTEIN KINASE PBL7-RELATED"/>
    <property type="match status" value="1"/>
</dbReference>
<feature type="transmembrane region" description="Helical" evidence="3">
    <location>
        <begin position="46"/>
        <end position="68"/>
    </location>
</feature>
<organism evidence="5 7">
    <name type="scientific">Vanilla planifolia</name>
    <name type="common">Vanilla</name>
    <dbReference type="NCBI Taxonomy" id="51239"/>
    <lineage>
        <taxon>Eukaryota</taxon>
        <taxon>Viridiplantae</taxon>
        <taxon>Streptophyta</taxon>
        <taxon>Embryophyta</taxon>
        <taxon>Tracheophyta</taxon>
        <taxon>Spermatophyta</taxon>
        <taxon>Magnoliopsida</taxon>
        <taxon>Liliopsida</taxon>
        <taxon>Asparagales</taxon>
        <taxon>Orchidaceae</taxon>
        <taxon>Vanilloideae</taxon>
        <taxon>Vanilleae</taxon>
        <taxon>Vanilla</taxon>
    </lineage>
</organism>
<keyword evidence="3" id="KW-0472">Membrane</keyword>
<dbReference type="Gene3D" id="3.30.200.20">
    <property type="entry name" value="Phosphorylase Kinase, domain 1"/>
    <property type="match status" value="1"/>
</dbReference>
<name>A0A835RTE0_VANPL</name>
<gene>
    <name evidence="6" type="ORF">HPP92_000954</name>
    <name evidence="5" type="ORF">HPP92_001114</name>
</gene>
<dbReference type="PROSITE" id="PS50011">
    <property type="entry name" value="PROTEIN_KINASE_DOM"/>
    <property type="match status" value="1"/>
</dbReference>